<proteinExistence type="predicted"/>
<dbReference type="AlphaFoldDB" id="A0A8T0S555"/>
<accession>A0A8T0S555</accession>
<reference evidence="2" key="1">
    <citation type="submission" date="2020-05" db="EMBL/GenBank/DDBJ databases">
        <title>WGS assembly of Panicum virgatum.</title>
        <authorList>
            <person name="Lovell J.T."/>
            <person name="Jenkins J."/>
            <person name="Shu S."/>
            <person name="Juenger T.E."/>
            <person name="Schmutz J."/>
        </authorList>
    </citation>
    <scope>NUCLEOTIDE SEQUENCE</scope>
    <source>
        <strain evidence="2">AP13</strain>
    </source>
</reference>
<dbReference type="PANTHER" id="PTHR18868">
    <property type="entry name" value="OS07G0665300 PROTEIN-RELATED"/>
    <property type="match status" value="1"/>
</dbReference>
<dbReference type="Proteomes" id="UP000823388">
    <property type="component" value="Chromosome 5N"/>
</dbReference>
<gene>
    <name evidence="2" type="ORF">PVAP13_5NG578301</name>
</gene>
<evidence type="ECO:0000256" key="1">
    <source>
        <dbReference type="SAM" id="MobiDB-lite"/>
    </source>
</evidence>
<dbReference type="InterPro" id="IPR009003">
    <property type="entry name" value="Peptidase_S1_PA"/>
</dbReference>
<feature type="region of interest" description="Disordered" evidence="1">
    <location>
        <begin position="1"/>
        <end position="30"/>
    </location>
</feature>
<dbReference type="Pfam" id="PF13365">
    <property type="entry name" value="Trypsin_2"/>
    <property type="match status" value="1"/>
</dbReference>
<dbReference type="SUPFAM" id="SSF50494">
    <property type="entry name" value="Trypsin-like serine proteases"/>
    <property type="match status" value="2"/>
</dbReference>
<protein>
    <submittedName>
        <fullName evidence="2">Uncharacterized protein</fullName>
    </submittedName>
</protein>
<name>A0A8T0S555_PANVG</name>
<dbReference type="Gene3D" id="2.40.10.120">
    <property type="match status" value="1"/>
</dbReference>
<sequence>MRKTKRGGYVLTRRSQKSRRARNDKGQTESLASVLEKMQKTKRGGDDLTIRSHESRKAHVDKKTTELVASFLEDMWGTERGGDDLKRISNRSRRARVGGEWINDSLTSGDLHESFSQDVWTGVSDEVIESNLSKSVASLALCNDTVVFVCSGIAIECQEHITRFLTSASLVTPFFNTEKDKDDLKIEVHLEDKIYNGIVDEYDLDHNFAVVIIIASLDVNVALKHVVEILPHGEVLALGRAISGKLKATNVILAGDSSGYEDEDPTCKNLGGGPLFTSDGKFVGMNLFLVMQRAFFVSWGKILEWLESSSPQKKTCLLQFGERPIGEKSNSHPEDDMILVNTFEEAFGDIYPKGVWRELGYKRSFACTGFFIEWNGSTIILTSASLVRSSSDENRIDENLRIEVLLPSKRRTEGRLQHYSLHYNIALVSVEDCRVVRPANVHPSRFGWSKVAAIGHCFESGALMATCGDLVSWSGTLDCQYIVRSTCKITKAGIGGPLVNLDEEVLGMNFCDTRIGTPFLLWTDIDNILAHFREKSKAIEFGSDSVPSGAAFWKMHGDHSGLLNRWPVPMPCWCHREDVHKDKSEDELVSFDPQTGRKRRYGYIQGVKVELY</sequence>
<comment type="caution">
    <text evidence="2">The sequence shown here is derived from an EMBL/GenBank/DDBJ whole genome shotgun (WGS) entry which is preliminary data.</text>
</comment>
<organism evidence="2 3">
    <name type="scientific">Panicum virgatum</name>
    <name type="common">Blackwell switchgrass</name>
    <dbReference type="NCBI Taxonomy" id="38727"/>
    <lineage>
        <taxon>Eukaryota</taxon>
        <taxon>Viridiplantae</taxon>
        <taxon>Streptophyta</taxon>
        <taxon>Embryophyta</taxon>
        <taxon>Tracheophyta</taxon>
        <taxon>Spermatophyta</taxon>
        <taxon>Magnoliopsida</taxon>
        <taxon>Liliopsida</taxon>
        <taxon>Poales</taxon>
        <taxon>Poaceae</taxon>
        <taxon>PACMAD clade</taxon>
        <taxon>Panicoideae</taxon>
        <taxon>Panicodae</taxon>
        <taxon>Paniceae</taxon>
        <taxon>Panicinae</taxon>
        <taxon>Panicum</taxon>
        <taxon>Panicum sect. Hiantes</taxon>
    </lineage>
</organism>
<evidence type="ECO:0000313" key="3">
    <source>
        <dbReference type="Proteomes" id="UP000823388"/>
    </source>
</evidence>
<dbReference type="PANTHER" id="PTHR18868:SF46">
    <property type="entry name" value="EXPRESSED PROTEIN"/>
    <property type="match status" value="1"/>
</dbReference>
<evidence type="ECO:0000313" key="2">
    <source>
        <dbReference type="EMBL" id="KAG2592774.1"/>
    </source>
</evidence>
<dbReference type="EMBL" id="CM029046">
    <property type="protein sequence ID" value="KAG2592774.1"/>
    <property type="molecule type" value="Genomic_DNA"/>
</dbReference>
<keyword evidence="3" id="KW-1185">Reference proteome</keyword>